<dbReference type="Proteomes" id="UP000595437">
    <property type="component" value="Chromosome 3"/>
</dbReference>
<sequence>MCPRNLWTGWQLTHTTSSPSPNTLARSSPSDPTALPTIFLGASMRAPTDWLTNRGAPDQLHK</sequence>
<gene>
    <name evidence="2" type="ORF">FKW44_005253</name>
</gene>
<reference evidence="3" key="1">
    <citation type="submission" date="2021-01" db="EMBL/GenBank/DDBJ databases">
        <title>Caligus Genome Assembly.</title>
        <authorList>
            <person name="Gallardo-Escarate C."/>
        </authorList>
    </citation>
    <scope>NUCLEOTIDE SEQUENCE [LARGE SCALE GENOMIC DNA]</scope>
</reference>
<feature type="compositionally biased region" description="Polar residues" evidence="1">
    <location>
        <begin position="8"/>
        <end position="31"/>
    </location>
</feature>
<evidence type="ECO:0000313" key="2">
    <source>
        <dbReference type="EMBL" id="QQP52948.1"/>
    </source>
</evidence>
<keyword evidence="3" id="KW-1185">Reference proteome</keyword>
<dbReference type="EMBL" id="CP045892">
    <property type="protein sequence ID" value="QQP52948.1"/>
    <property type="molecule type" value="Genomic_DNA"/>
</dbReference>
<dbReference type="AlphaFoldDB" id="A0A7T8KBP8"/>
<evidence type="ECO:0000313" key="3">
    <source>
        <dbReference type="Proteomes" id="UP000595437"/>
    </source>
</evidence>
<protein>
    <submittedName>
        <fullName evidence="2">Uncharacterized protein</fullName>
    </submittedName>
</protein>
<accession>A0A7T8KBP8</accession>
<proteinExistence type="predicted"/>
<organism evidence="2 3">
    <name type="scientific">Caligus rogercresseyi</name>
    <name type="common">Sea louse</name>
    <dbReference type="NCBI Taxonomy" id="217165"/>
    <lineage>
        <taxon>Eukaryota</taxon>
        <taxon>Metazoa</taxon>
        <taxon>Ecdysozoa</taxon>
        <taxon>Arthropoda</taxon>
        <taxon>Crustacea</taxon>
        <taxon>Multicrustacea</taxon>
        <taxon>Hexanauplia</taxon>
        <taxon>Copepoda</taxon>
        <taxon>Siphonostomatoida</taxon>
        <taxon>Caligidae</taxon>
        <taxon>Caligus</taxon>
    </lineage>
</organism>
<feature type="region of interest" description="Disordered" evidence="1">
    <location>
        <begin position="1"/>
        <end position="34"/>
    </location>
</feature>
<evidence type="ECO:0000256" key="1">
    <source>
        <dbReference type="SAM" id="MobiDB-lite"/>
    </source>
</evidence>
<name>A0A7T8KBP8_CALRO</name>